<feature type="transmembrane region" description="Helical" evidence="1">
    <location>
        <begin position="7"/>
        <end position="27"/>
    </location>
</feature>
<protein>
    <submittedName>
        <fullName evidence="2">Acetylglucosaminyltransferase, putative</fullName>
    </submittedName>
</protein>
<keyword evidence="1" id="KW-0472">Membrane</keyword>
<keyword evidence="1" id="KW-1133">Transmembrane helix</keyword>
<reference evidence="2" key="2">
    <citation type="journal article" date="2015" name="Data Brief">
        <title>Shoot transcriptome of the giant reed, Arundo donax.</title>
        <authorList>
            <person name="Barrero R.A."/>
            <person name="Guerrero F.D."/>
            <person name="Moolhuijzen P."/>
            <person name="Goolsby J.A."/>
            <person name="Tidwell J."/>
            <person name="Bellgard S.E."/>
            <person name="Bellgard M.I."/>
        </authorList>
    </citation>
    <scope>NUCLEOTIDE SEQUENCE</scope>
    <source>
        <tissue evidence="2">Shoot tissue taken approximately 20 cm above the soil surface</tissue>
    </source>
</reference>
<keyword evidence="1" id="KW-0812">Transmembrane</keyword>
<proteinExistence type="predicted"/>
<dbReference type="GO" id="GO:0016740">
    <property type="term" value="F:transferase activity"/>
    <property type="evidence" value="ECO:0007669"/>
    <property type="project" value="UniProtKB-KW"/>
</dbReference>
<evidence type="ECO:0000313" key="2">
    <source>
        <dbReference type="EMBL" id="JAD81752.1"/>
    </source>
</evidence>
<name>A0A0A9DDB3_ARUDO</name>
<accession>A0A0A9DDB3</accession>
<dbReference type="EMBL" id="GBRH01216143">
    <property type="protein sequence ID" value="JAD81752.1"/>
    <property type="molecule type" value="Transcribed_RNA"/>
</dbReference>
<organism evidence="2">
    <name type="scientific">Arundo donax</name>
    <name type="common">Giant reed</name>
    <name type="synonym">Donax arundinaceus</name>
    <dbReference type="NCBI Taxonomy" id="35708"/>
    <lineage>
        <taxon>Eukaryota</taxon>
        <taxon>Viridiplantae</taxon>
        <taxon>Streptophyta</taxon>
        <taxon>Embryophyta</taxon>
        <taxon>Tracheophyta</taxon>
        <taxon>Spermatophyta</taxon>
        <taxon>Magnoliopsida</taxon>
        <taxon>Liliopsida</taxon>
        <taxon>Poales</taxon>
        <taxon>Poaceae</taxon>
        <taxon>PACMAD clade</taxon>
        <taxon>Arundinoideae</taxon>
        <taxon>Arundineae</taxon>
        <taxon>Arundo</taxon>
    </lineage>
</organism>
<evidence type="ECO:0000256" key="1">
    <source>
        <dbReference type="SAM" id="Phobius"/>
    </source>
</evidence>
<sequence length="154" mass="17982">MMALVYIVLLNPMALVYIVLLNPFLIVHSSLFVMVDVNPWLHTFICFPFSCLKGTCKLRDKFRIAHSIILLPILATLVLFWSNFYCIVHFLYHYLTLFAYFLPSRAKCRLRSASLAYSPMLIRDLPISFSVVNITIRRKLVHFKFLIHQLCILA</sequence>
<feature type="transmembrane region" description="Helical" evidence="1">
    <location>
        <begin position="68"/>
        <end position="95"/>
    </location>
</feature>
<keyword evidence="2" id="KW-0808">Transferase</keyword>
<reference evidence="2" key="1">
    <citation type="submission" date="2014-09" db="EMBL/GenBank/DDBJ databases">
        <authorList>
            <person name="Magalhaes I.L.F."/>
            <person name="Oliveira U."/>
            <person name="Santos F.R."/>
            <person name="Vidigal T.H.D.A."/>
            <person name="Brescovit A.D."/>
            <person name="Santos A.J."/>
        </authorList>
    </citation>
    <scope>NUCLEOTIDE SEQUENCE</scope>
    <source>
        <tissue evidence="2">Shoot tissue taken approximately 20 cm above the soil surface</tissue>
    </source>
</reference>
<dbReference type="AlphaFoldDB" id="A0A0A9DDB3"/>